<proteinExistence type="inferred from homology"/>
<reference evidence="10" key="3">
    <citation type="submission" date="2025-09" db="UniProtKB">
        <authorList>
            <consortium name="Ensembl"/>
        </authorList>
    </citation>
    <scope>IDENTIFICATION</scope>
</reference>
<feature type="transmembrane region" description="Helical" evidence="8">
    <location>
        <begin position="228"/>
        <end position="252"/>
    </location>
</feature>
<dbReference type="AlphaFoldDB" id="A0A7N9CPC9"/>
<dbReference type="Ensembl" id="ENSMFAT00000094439.1">
    <property type="protein sequence ID" value="ENSMFAP00000053091.1"/>
    <property type="gene ID" value="ENSMFAG00000034609.2"/>
</dbReference>
<evidence type="ECO:0000256" key="5">
    <source>
        <dbReference type="ARBA" id="ARBA00023136"/>
    </source>
</evidence>
<keyword evidence="5 6" id="KW-0472">Membrane</keyword>
<evidence type="ECO:0000256" key="4">
    <source>
        <dbReference type="ARBA" id="ARBA00022989"/>
    </source>
</evidence>
<evidence type="ECO:0000259" key="9">
    <source>
        <dbReference type="PROSITE" id="PS51225"/>
    </source>
</evidence>
<evidence type="ECO:0000256" key="6">
    <source>
        <dbReference type="PROSITE-ProRule" id="PRU00581"/>
    </source>
</evidence>
<dbReference type="PANTHER" id="PTHR10838">
    <property type="entry name" value="SYNAPTOGYRIN"/>
    <property type="match status" value="1"/>
</dbReference>
<feature type="compositionally biased region" description="Gly residues" evidence="7">
    <location>
        <begin position="12"/>
        <end position="23"/>
    </location>
</feature>
<dbReference type="PROSITE" id="PS51225">
    <property type="entry name" value="MARVEL"/>
    <property type="match status" value="1"/>
</dbReference>
<feature type="compositionally biased region" description="Low complexity" evidence="7">
    <location>
        <begin position="109"/>
        <end position="120"/>
    </location>
</feature>
<evidence type="ECO:0000256" key="1">
    <source>
        <dbReference type="ARBA" id="ARBA00004141"/>
    </source>
</evidence>
<sequence>RWFQQSRRLGGAATGAGDRGYGAGTRPALDAHAPPSPNTLHAKRSPHWLRARPAPRAAARAPAPEVARPPSPRPRPASCARCARRPLAGALGRRPRAQGEGRGRRARARAGGARRAGGTARVQPRWKGCVRSGQSRGAFDPYTLVRQPHTILRVVSWLFSIVVFGSIVNEGYLNSASEGEEFCIYNRNPNACSYGVAVGVLAFLTCLLYLALDVYFPQISSVKDRKKAVLSDIGVSAFWAFLWFVGFCYLANQWQVSKPKDNPLNEGTDAARAAIAFSFFSIFTWAGQAMLAFQRYQIGADSALFSQDYMDPSQDSSMPYAPYVEPNTGPDPAGPACHPRWGKLSRLLPRMGVAESSHEESLTLPEFSPEALPGMIFPIRLDSGRDLPRMEMREGERRRVGSGWDPGLLTLPWKVHGEARSFCWQRTAPGGPQAQLCLVSLFFPAALPCFSLAPKAFLGEGPFCSWTLQGGSLLPIKHKRGPRKKRFRISVELQGPLELADSGIGRQRLVQGQARREREVQEPGLLPSELAHPGQAQTVLPAQLLIHLGVSQLRG</sequence>
<keyword evidence="3 6" id="KW-0812">Transmembrane</keyword>
<dbReference type="PANTHER" id="PTHR10838:SF7">
    <property type="entry name" value="SYNAPTOGYRIN-1"/>
    <property type="match status" value="1"/>
</dbReference>
<dbReference type="Bgee" id="ENSMFAG00000034609">
    <property type="expression patterns" value="Expressed in cerebellum and 11 other cell types or tissues"/>
</dbReference>
<feature type="compositionally biased region" description="Low complexity" evidence="7">
    <location>
        <begin position="51"/>
        <end position="66"/>
    </location>
</feature>
<organism evidence="10 11">
    <name type="scientific">Macaca fascicularis</name>
    <name type="common">Crab-eating macaque</name>
    <name type="synonym">Cynomolgus monkey</name>
    <dbReference type="NCBI Taxonomy" id="9541"/>
    <lineage>
        <taxon>Eukaryota</taxon>
        <taxon>Metazoa</taxon>
        <taxon>Chordata</taxon>
        <taxon>Craniata</taxon>
        <taxon>Vertebrata</taxon>
        <taxon>Euteleostomi</taxon>
        <taxon>Mammalia</taxon>
        <taxon>Eutheria</taxon>
        <taxon>Euarchontoglires</taxon>
        <taxon>Primates</taxon>
        <taxon>Haplorrhini</taxon>
        <taxon>Catarrhini</taxon>
        <taxon>Cercopithecidae</taxon>
        <taxon>Cercopithecinae</taxon>
        <taxon>Macaca</taxon>
    </lineage>
</organism>
<feature type="compositionally biased region" description="Low complexity" evidence="7">
    <location>
        <begin position="76"/>
        <end position="92"/>
    </location>
</feature>
<evidence type="ECO:0000256" key="3">
    <source>
        <dbReference type="ARBA" id="ARBA00022692"/>
    </source>
</evidence>
<evidence type="ECO:0000256" key="2">
    <source>
        <dbReference type="ARBA" id="ARBA00010252"/>
    </source>
</evidence>
<evidence type="ECO:0000256" key="8">
    <source>
        <dbReference type="SAM" id="Phobius"/>
    </source>
</evidence>
<feature type="compositionally biased region" description="Basic residues" evidence="7">
    <location>
        <begin position="41"/>
        <end position="50"/>
    </location>
</feature>
<comment type="subcellular location">
    <subcellularLocation>
        <location evidence="1">Membrane</location>
        <topology evidence="1">Multi-pass membrane protein</topology>
    </subcellularLocation>
</comment>
<reference evidence="10" key="2">
    <citation type="submission" date="2025-08" db="UniProtKB">
        <authorList>
            <consortium name="Ensembl"/>
        </authorList>
    </citation>
    <scope>IDENTIFICATION</scope>
</reference>
<protein>
    <recommendedName>
        <fullName evidence="9">MARVEL domain-containing protein</fullName>
    </recommendedName>
</protein>
<evidence type="ECO:0000313" key="11">
    <source>
        <dbReference type="Proteomes" id="UP000233100"/>
    </source>
</evidence>
<evidence type="ECO:0000313" key="10">
    <source>
        <dbReference type="Ensembl" id="ENSMFAP00000053091.1"/>
    </source>
</evidence>
<name>A0A7N9CPC9_MACFA</name>
<feature type="region of interest" description="Disordered" evidence="7">
    <location>
        <begin position="1"/>
        <end position="120"/>
    </location>
</feature>
<accession>A0A7N9CPC9</accession>
<dbReference type="Pfam" id="PF01284">
    <property type="entry name" value="MARVEL"/>
    <property type="match status" value="1"/>
</dbReference>
<keyword evidence="4 8" id="KW-1133">Transmembrane helix</keyword>
<comment type="similarity">
    <text evidence="2">Belongs to the synaptogyrin family.</text>
</comment>
<dbReference type="GO" id="GO:0030672">
    <property type="term" value="C:synaptic vesicle membrane"/>
    <property type="evidence" value="ECO:0007669"/>
    <property type="project" value="TreeGrafter"/>
</dbReference>
<feature type="transmembrane region" description="Helical" evidence="8">
    <location>
        <begin position="272"/>
        <end position="293"/>
    </location>
</feature>
<dbReference type="InterPro" id="IPR008253">
    <property type="entry name" value="Marvel"/>
</dbReference>
<feature type="transmembrane region" description="Helical" evidence="8">
    <location>
        <begin position="193"/>
        <end position="216"/>
    </location>
</feature>
<reference evidence="10 11" key="1">
    <citation type="submission" date="2013-03" db="EMBL/GenBank/DDBJ databases">
        <authorList>
            <person name="Warren W."/>
            <person name="Wilson R.K."/>
        </authorList>
    </citation>
    <scope>NUCLEOTIDE SEQUENCE</scope>
</reference>
<dbReference type="Proteomes" id="UP000233100">
    <property type="component" value="Chromosome 10"/>
</dbReference>
<keyword evidence="11" id="KW-1185">Reference proteome</keyword>
<dbReference type="GO" id="GO:0031594">
    <property type="term" value="C:neuromuscular junction"/>
    <property type="evidence" value="ECO:0007669"/>
    <property type="project" value="TreeGrafter"/>
</dbReference>
<dbReference type="GeneTree" id="ENSGT00950000182935"/>
<feature type="domain" description="MARVEL" evidence="9">
    <location>
        <begin position="144"/>
        <end position="297"/>
    </location>
</feature>
<dbReference type="InterPro" id="IPR016579">
    <property type="entry name" value="Synaptogyrin"/>
</dbReference>
<evidence type="ECO:0000256" key="7">
    <source>
        <dbReference type="SAM" id="MobiDB-lite"/>
    </source>
</evidence>